<dbReference type="Proteomes" id="UP000294862">
    <property type="component" value="Unassembled WGS sequence"/>
</dbReference>
<feature type="transmembrane region" description="Helical" evidence="1">
    <location>
        <begin position="84"/>
        <end position="103"/>
    </location>
</feature>
<feature type="transmembrane region" description="Helical" evidence="1">
    <location>
        <begin position="115"/>
        <end position="133"/>
    </location>
</feature>
<proteinExistence type="predicted"/>
<sequence length="229" mass="25318">MPSARRRFALAIAIVAGSALLLQYVLLIAATWKDIGPLFGTLRYFSFFTILGNLAVALATAAAWHGGDASWQRFFRRAPVQGAAALCIAIVCVIYHVLLASTWSPRGLQRVADLALHYVVPALYLFWWVACVPHGRLRWSDPLRVLAFPAAFLGWTLVRGAWLHEYPYPFIDVGTLGFAVALRNAAAIALLFVAAGLLLVAVDRCLPRTLRGRRAFWHDDAVRHDAAKR</sequence>
<dbReference type="InterPro" id="IPR049713">
    <property type="entry name" value="Pr6Pr-like"/>
</dbReference>
<organism evidence="2 3">
    <name type="scientific">Dokdonella fugitiva</name>
    <dbReference type="NCBI Taxonomy" id="328517"/>
    <lineage>
        <taxon>Bacteria</taxon>
        <taxon>Pseudomonadati</taxon>
        <taxon>Pseudomonadota</taxon>
        <taxon>Gammaproteobacteria</taxon>
        <taxon>Lysobacterales</taxon>
        <taxon>Rhodanobacteraceae</taxon>
        <taxon>Dokdonella</taxon>
    </lineage>
</organism>
<evidence type="ECO:0008006" key="4">
    <source>
        <dbReference type="Google" id="ProtNLM"/>
    </source>
</evidence>
<keyword evidence="1" id="KW-0812">Transmembrane</keyword>
<reference evidence="2 3" key="1">
    <citation type="journal article" date="2015" name="Stand. Genomic Sci.">
        <title>Genomic Encyclopedia of Bacterial and Archaeal Type Strains, Phase III: the genomes of soil and plant-associated and newly described type strains.</title>
        <authorList>
            <person name="Whitman W.B."/>
            <person name="Woyke T."/>
            <person name="Klenk H.P."/>
            <person name="Zhou Y."/>
            <person name="Lilburn T.G."/>
            <person name="Beck B.J."/>
            <person name="De Vos P."/>
            <person name="Vandamme P."/>
            <person name="Eisen J.A."/>
            <person name="Garrity G."/>
            <person name="Hugenholtz P."/>
            <person name="Kyrpides N.C."/>
        </authorList>
    </citation>
    <scope>NUCLEOTIDE SEQUENCE [LARGE SCALE GENOMIC DNA]</scope>
    <source>
        <strain evidence="2 3">A3</strain>
    </source>
</reference>
<evidence type="ECO:0000256" key="1">
    <source>
        <dbReference type="SAM" id="Phobius"/>
    </source>
</evidence>
<feature type="transmembrane region" description="Helical" evidence="1">
    <location>
        <begin position="7"/>
        <end position="32"/>
    </location>
</feature>
<accession>A0A4R2IBB4</accession>
<dbReference type="OrthoDB" id="9809977at2"/>
<gene>
    <name evidence="2" type="ORF">EV148_10489</name>
</gene>
<evidence type="ECO:0000313" key="2">
    <source>
        <dbReference type="EMBL" id="TCO40728.1"/>
    </source>
</evidence>
<keyword evidence="3" id="KW-1185">Reference proteome</keyword>
<name>A0A4R2IBB4_9GAMM</name>
<dbReference type="AlphaFoldDB" id="A0A4R2IBB4"/>
<feature type="transmembrane region" description="Helical" evidence="1">
    <location>
        <begin position="145"/>
        <end position="164"/>
    </location>
</feature>
<keyword evidence="1" id="KW-0472">Membrane</keyword>
<keyword evidence="1" id="KW-1133">Transmembrane helix</keyword>
<dbReference type="NCBIfam" id="NF038065">
    <property type="entry name" value="Pr6Pr"/>
    <property type="match status" value="1"/>
</dbReference>
<comment type="caution">
    <text evidence="2">The sequence shown here is derived from an EMBL/GenBank/DDBJ whole genome shotgun (WGS) entry which is preliminary data.</text>
</comment>
<feature type="transmembrane region" description="Helical" evidence="1">
    <location>
        <begin position="44"/>
        <end position="64"/>
    </location>
</feature>
<protein>
    <recommendedName>
        <fullName evidence="4">FAR-17a/AIG1-like protein</fullName>
    </recommendedName>
</protein>
<evidence type="ECO:0000313" key="3">
    <source>
        <dbReference type="Proteomes" id="UP000294862"/>
    </source>
</evidence>
<feature type="transmembrane region" description="Helical" evidence="1">
    <location>
        <begin position="184"/>
        <end position="206"/>
    </location>
</feature>
<dbReference type="EMBL" id="SLWQ01000004">
    <property type="protein sequence ID" value="TCO40728.1"/>
    <property type="molecule type" value="Genomic_DNA"/>
</dbReference>
<dbReference type="RefSeq" id="WP_131996943.1">
    <property type="nucleotide sequence ID" value="NZ_SLWQ01000004.1"/>
</dbReference>